<evidence type="ECO:0000313" key="1">
    <source>
        <dbReference type="EMBL" id="ONF95287.1"/>
    </source>
</evidence>
<evidence type="ECO:0000313" key="2">
    <source>
        <dbReference type="Proteomes" id="UP000188729"/>
    </source>
</evidence>
<name>A0A1V2ES18_9SPHN</name>
<dbReference type="EMBL" id="MPSB01000013">
    <property type="protein sequence ID" value="ONF95287.1"/>
    <property type="molecule type" value="Genomic_DNA"/>
</dbReference>
<dbReference type="AlphaFoldDB" id="A0A1V2ES18"/>
<keyword evidence="2" id="KW-1185">Reference proteome</keyword>
<gene>
    <name evidence="1" type="ORF">SPHI_25520</name>
</gene>
<proteinExistence type="predicted"/>
<accession>A0A1V2ES18</accession>
<protein>
    <submittedName>
        <fullName evidence="1">Uncharacterized protein</fullName>
    </submittedName>
</protein>
<dbReference type="Proteomes" id="UP000188729">
    <property type="component" value="Unassembled WGS sequence"/>
</dbReference>
<comment type="caution">
    <text evidence="1">The sequence shown here is derived from an EMBL/GenBank/DDBJ whole genome shotgun (WGS) entry which is preliminary data.</text>
</comment>
<organism evidence="1 2">
    <name type="scientific">Sphingomonas jeddahensis</name>
    <dbReference type="NCBI Taxonomy" id="1915074"/>
    <lineage>
        <taxon>Bacteria</taxon>
        <taxon>Pseudomonadati</taxon>
        <taxon>Pseudomonadota</taxon>
        <taxon>Alphaproteobacteria</taxon>
        <taxon>Sphingomonadales</taxon>
        <taxon>Sphingomonadaceae</taxon>
        <taxon>Sphingomonas</taxon>
    </lineage>
</organism>
<reference evidence="1 2" key="1">
    <citation type="submission" date="2016-11" db="EMBL/GenBank/DDBJ databases">
        <title>Genome sequence of Sphingomonas jeddahensis G39.</title>
        <authorList>
            <person name="Poehlein A."/>
            <person name="Wuebbeler J.H."/>
            <person name="Steinbuechel A."/>
            <person name="Daniel R."/>
        </authorList>
    </citation>
    <scope>NUCLEOTIDE SEQUENCE [LARGE SCALE GENOMIC DNA]</scope>
    <source>
        <strain evidence="1 2">G39</strain>
    </source>
</reference>
<dbReference type="STRING" id="1915074.SPHI_25520"/>
<sequence>MVRRPRPTGRSGGVSAFWEGGRAAPASIVIPAEGGIDTRGPSWEPRAKRLWIPAFAGITALLYKASINPKAARETIW</sequence>